<evidence type="ECO:0000313" key="3">
    <source>
        <dbReference type="Proteomes" id="UP000317998"/>
    </source>
</evidence>
<evidence type="ECO:0000313" key="2">
    <source>
        <dbReference type="EMBL" id="TQL47899.1"/>
    </source>
</evidence>
<feature type="region of interest" description="Disordered" evidence="1">
    <location>
        <begin position="18"/>
        <end position="57"/>
    </location>
</feature>
<dbReference type="EMBL" id="VFOM01000001">
    <property type="protein sequence ID" value="TQL47899.1"/>
    <property type="molecule type" value="Genomic_DNA"/>
</dbReference>
<accession>A0A542YIJ6</accession>
<dbReference type="Proteomes" id="UP000317998">
    <property type="component" value="Unassembled WGS sequence"/>
</dbReference>
<gene>
    <name evidence="2" type="ORF">FB562_0974</name>
</gene>
<protein>
    <recommendedName>
        <fullName evidence="4">Methionine aminopeptidase</fullName>
    </recommendedName>
</protein>
<proteinExistence type="predicted"/>
<dbReference type="RefSeq" id="WP_141880099.1">
    <property type="nucleotide sequence ID" value="NZ_VFOM01000001.1"/>
</dbReference>
<dbReference type="AlphaFoldDB" id="A0A542YIJ6"/>
<comment type="caution">
    <text evidence="2">The sequence shown here is derived from an EMBL/GenBank/DDBJ whole genome shotgun (WGS) entry which is preliminary data.</text>
</comment>
<reference evidence="2 3" key="1">
    <citation type="submission" date="2019-06" db="EMBL/GenBank/DDBJ databases">
        <title>Sequencing the genomes of 1000 actinobacteria strains.</title>
        <authorList>
            <person name="Klenk H.-P."/>
        </authorList>
    </citation>
    <scope>NUCLEOTIDE SEQUENCE [LARGE SCALE GENOMIC DNA]</scope>
    <source>
        <strain evidence="2 3">DSM 26477</strain>
    </source>
</reference>
<evidence type="ECO:0000256" key="1">
    <source>
        <dbReference type="SAM" id="MobiDB-lite"/>
    </source>
</evidence>
<evidence type="ECO:0008006" key="4">
    <source>
        <dbReference type="Google" id="ProtNLM"/>
    </source>
</evidence>
<dbReference type="OrthoDB" id="3268477at2"/>
<organism evidence="2 3">
    <name type="scientific">Homoserinimonas aerilata</name>
    <dbReference type="NCBI Taxonomy" id="1162970"/>
    <lineage>
        <taxon>Bacteria</taxon>
        <taxon>Bacillati</taxon>
        <taxon>Actinomycetota</taxon>
        <taxon>Actinomycetes</taxon>
        <taxon>Micrococcales</taxon>
        <taxon>Microbacteriaceae</taxon>
        <taxon>Homoserinimonas</taxon>
    </lineage>
</organism>
<name>A0A542YIJ6_9MICO</name>
<keyword evidence="3" id="KW-1185">Reference proteome</keyword>
<sequence>MTEWWYNTRTSEVEEGMVSPAIDRAGPFASREEAEQAPRLIEERSRRWAEEDSRDGD</sequence>
<feature type="compositionally biased region" description="Basic and acidic residues" evidence="1">
    <location>
        <begin position="30"/>
        <end position="57"/>
    </location>
</feature>